<evidence type="ECO:0000256" key="1">
    <source>
        <dbReference type="SAM" id="Phobius"/>
    </source>
</evidence>
<keyword evidence="1" id="KW-0812">Transmembrane</keyword>
<evidence type="ECO:0000313" key="3">
    <source>
        <dbReference type="Proteomes" id="UP000198318"/>
    </source>
</evidence>
<dbReference type="Proteomes" id="UP000198318">
    <property type="component" value="Unassembled WGS sequence"/>
</dbReference>
<dbReference type="RefSeq" id="WP_089330904.1">
    <property type="nucleotide sequence ID" value="NZ_FZOR01000064.1"/>
</dbReference>
<proteinExistence type="predicted"/>
<dbReference type="InterPro" id="IPR025671">
    <property type="entry name" value="HXXEE"/>
</dbReference>
<evidence type="ECO:0008006" key="4">
    <source>
        <dbReference type="Google" id="ProtNLM"/>
    </source>
</evidence>
<evidence type="ECO:0000313" key="2">
    <source>
        <dbReference type="EMBL" id="SNT61536.1"/>
    </source>
</evidence>
<sequence>MLGETGIGLLVAWAVHDTEEVAAGPGWIRAHVPELRERFPEAPERLWRWMESVDEREFAVAVALMGALVTGAAVDGRRTGGRSATYQTALAGFGLHGLVHLAQAAALRQYTPGSVTSALVVVPYTVWARARLRRRGVLRPARAWHAALGLTFAAAGVAGAHLAARRITGRRICRATRHGAPATGPR</sequence>
<protein>
    <recommendedName>
        <fullName evidence="4">HXXEE domain-containing protein</fullName>
    </recommendedName>
</protein>
<keyword evidence="1" id="KW-0472">Membrane</keyword>
<dbReference type="Pfam" id="PF13787">
    <property type="entry name" value="HXXEE"/>
    <property type="match status" value="1"/>
</dbReference>
<keyword evidence="3" id="KW-1185">Reference proteome</keyword>
<gene>
    <name evidence="2" type="ORF">SAMN05443665_106422</name>
</gene>
<dbReference type="AlphaFoldDB" id="A0A239P376"/>
<dbReference type="EMBL" id="FZOR01000064">
    <property type="protein sequence ID" value="SNT61536.1"/>
    <property type="molecule type" value="Genomic_DNA"/>
</dbReference>
<feature type="transmembrane region" description="Helical" evidence="1">
    <location>
        <begin position="144"/>
        <end position="164"/>
    </location>
</feature>
<organism evidence="2 3">
    <name type="scientific">Actinomadura meyerae</name>
    <dbReference type="NCBI Taxonomy" id="240840"/>
    <lineage>
        <taxon>Bacteria</taxon>
        <taxon>Bacillati</taxon>
        <taxon>Actinomycetota</taxon>
        <taxon>Actinomycetes</taxon>
        <taxon>Streptosporangiales</taxon>
        <taxon>Thermomonosporaceae</taxon>
        <taxon>Actinomadura</taxon>
    </lineage>
</organism>
<dbReference type="OrthoDB" id="4808449at2"/>
<keyword evidence="1" id="KW-1133">Transmembrane helix</keyword>
<name>A0A239P376_9ACTN</name>
<reference evidence="2 3" key="1">
    <citation type="submission" date="2017-06" db="EMBL/GenBank/DDBJ databases">
        <authorList>
            <person name="Kim H.J."/>
            <person name="Triplett B.A."/>
        </authorList>
    </citation>
    <scope>NUCLEOTIDE SEQUENCE [LARGE SCALE GENOMIC DNA]</scope>
    <source>
        <strain evidence="2 3">DSM 44715</strain>
    </source>
</reference>
<accession>A0A239P376</accession>